<dbReference type="SUPFAM" id="SSF55811">
    <property type="entry name" value="Nudix"/>
    <property type="match status" value="1"/>
</dbReference>
<dbReference type="KEGG" id="doa:AXF15_07965"/>
<dbReference type="STRING" id="888061.AXF15_07965"/>
<proteinExistence type="predicted"/>
<protein>
    <submittedName>
        <fullName evidence="1">Uncharacterized protein</fullName>
    </submittedName>
</protein>
<evidence type="ECO:0000313" key="1">
    <source>
        <dbReference type="EMBL" id="AMD93037.1"/>
    </source>
</evidence>
<sequence>MVDADNRPLAVMPVEEVHSQNLRHRGFFLLLTDSSGRLVLRRRTANWDIPGGGHIGIDEAADEAAERALPGVLQSQELSPHHRLHLESGAGTGNEAVDIFEIRIPDRMLHHFTDSLEYLLVDRDEFQALAASYQDCFTAALATVWDRRLYRWPDMTGRESGVS</sequence>
<dbReference type="InterPro" id="IPR015797">
    <property type="entry name" value="NUDIX_hydrolase-like_dom_sf"/>
</dbReference>
<gene>
    <name evidence="1" type="ORF">AXF15_07965</name>
</gene>
<dbReference type="EMBL" id="CP014230">
    <property type="protein sequence ID" value="AMD93037.1"/>
    <property type="molecule type" value="Genomic_DNA"/>
</dbReference>
<reference evidence="2" key="1">
    <citation type="submission" date="2016-02" db="EMBL/GenBank/DDBJ databases">
        <authorList>
            <person name="Holder M.E."/>
            <person name="Ajami N.J."/>
            <person name="Petrosino J.F."/>
        </authorList>
    </citation>
    <scope>NUCLEOTIDE SEQUENCE [LARGE SCALE GENOMIC DNA]</scope>
    <source>
        <strain evidence="2">DSM 12838</strain>
    </source>
</reference>
<dbReference type="AlphaFoldDB" id="A0A0X8JQK1"/>
<dbReference type="Proteomes" id="UP000063964">
    <property type="component" value="Chromosome"/>
</dbReference>
<keyword evidence="2" id="KW-1185">Reference proteome</keyword>
<accession>A0A0X8JQK1</accession>
<name>A0A0X8JQK1_9BACT</name>
<organism evidence="1 2">
    <name type="scientific">Desulfomicrobium orale DSM 12838</name>
    <dbReference type="NCBI Taxonomy" id="888061"/>
    <lineage>
        <taxon>Bacteria</taxon>
        <taxon>Pseudomonadati</taxon>
        <taxon>Thermodesulfobacteriota</taxon>
        <taxon>Desulfovibrionia</taxon>
        <taxon>Desulfovibrionales</taxon>
        <taxon>Desulfomicrobiaceae</taxon>
        <taxon>Desulfomicrobium</taxon>
    </lineage>
</organism>
<evidence type="ECO:0000313" key="2">
    <source>
        <dbReference type="Proteomes" id="UP000063964"/>
    </source>
</evidence>
<dbReference type="Gene3D" id="3.90.79.10">
    <property type="entry name" value="Nucleoside Triphosphate Pyrophosphohydrolase"/>
    <property type="match status" value="1"/>
</dbReference>